<dbReference type="RefSeq" id="WP_160676964.1">
    <property type="nucleotide sequence ID" value="NZ_WTYN01000004.1"/>
</dbReference>
<dbReference type="PANTHER" id="PTHR41339:SF1">
    <property type="entry name" value="SECRETED PROTEIN"/>
    <property type="match status" value="1"/>
</dbReference>
<name>A0A844YIW2_9SPHN</name>
<keyword evidence="1" id="KW-0732">Signal</keyword>
<organism evidence="2 3">
    <name type="scientific">Qipengyuania oceanensis</name>
    <dbReference type="NCBI Taxonomy" id="1463597"/>
    <lineage>
        <taxon>Bacteria</taxon>
        <taxon>Pseudomonadati</taxon>
        <taxon>Pseudomonadota</taxon>
        <taxon>Alphaproteobacteria</taxon>
        <taxon>Sphingomonadales</taxon>
        <taxon>Erythrobacteraceae</taxon>
        <taxon>Qipengyuania</taxon>
    </lineage>
</organism>
<evidence type="ECO:0008006" key="4">
    <source>
        <dbReference type="Google" id="ProtNLM"/>
    </source>
</evidence>
<dbReference type="EMBL" id="WTYN01000004">
    <property type="protein sequence ID" value="MXO63877.1"/>
    <property type="molecule type" value="Genomic_DNA"/>
</dbReference>
<dbReference type="PANTHER" id="PTHR41339">
    <property type="entry name" value="LIPL48"/>
    <property type="match status" value="1"/>
</dbReference>
<dbReference type="Proteomes" id="UP000445582">
    <property type="component" value="Unassembled WGS sequence"/>
</dbReference>
<dbReference type="PROSITE" id="PS51257">
    <property type="entry name" value="PROKAR_LIPOPROTEIN"/>
    <property type="match status" value="1"/>
</dbReference>
<dbReference type="AlphaFoldDB" id="A0A844YIW2"/>
<feature type="signal peptide" evidence="1">
    <location>
        <begin position="1"/>
        <end position="18"/>
    </location>
</feature>
<reference evidence="2 3" key="1">
    <citation type="submission" date="2019-12" db="EMBL/GenBank/DDBJ databases">
        <title>Genomic-based taxomic classification of the family Erythrobacteraceae.</title>
        <authorList>
            <person name="Xu L."/>
        </authorList>
    </citation>
    <scope>NUCLEOTIDE SEQUENCE [LARGE SCALE GENOMIC DNA]</scope>
    <source>
        <strain evidence="2 3">MCCC 1A09965</strain>
    </source>
</reference>
<dbReference type="OrthoDB" id="237393at2"/>
<proteinExistence type="predicted"/>
<sequence>MKNFKRTIVIGCSLAALAGCGGDEIVSPGTSGDIIINNPAPTPTPTPTPTGSTGVVAAAGCPTINSTGGLTDAGTITGPTGTYRVCELPAVIDTNDTLPYIAGLLYSLPGRVDVGTDRGATSTGTSVTLGMEAGVMVFGGTGRSFLVVNRGNKINAVGTATRPIVFTSRDNVLGLSTDSSIGQWGGFVLLGRAPVSDCRLGGFNRGGVNSDTGAPFNQAGCEQELEGANTVTLFGGTDSADSSGTMKYFQIRYSGFSLAPGKELQSLTTGGIGSGTTIDHFQSFNSSDDGMEFFGGSVNMKYVVAVGADDDSFDVDTGAKANLQYVIGAQRTNGGDNLIELDSPDGDFSTAALPQTVLQVANFTFIERSTANSQVVRARGGAKLVLANGVIDTDNETCIRIDEMVTLSADPDFYSIQADCDPASAFRGDAGVTNAQVQGQWDAGSNNNAAATITLTGLFYTTTVPAFDPKTLSSYFDTTTFIGAVSSANDSWYRNWTCNSATLDLGSSTGACTTLPVY</sequence>
<gene>
    <name evidence="2" type="ORF">GRI48_12755</name>
</gene>
<evidence type="ECO:0000313" key="3">
    <source>
        <dbReference type="Proteomes" id="UP000445582"/>
    </source>
</evidence>
<evidence type="ECO:0000313" key="2">
    <source>
        <dbReference type="EMBL" id="MXO63877.1"/>
    </source>
</evidence>
<evidence type="ECO:0000256" key="1">
    <source>
        <dbReference type="SAM" id="SignalP"/>
    </source>
</evidence>
<protein>
    <recommendedName>
        <fullName evidence="4">Lipoprotein</fullName>
    </recommendedName>
</protein>
<keyword evidence="3" id="KW-1185">Reference proteome</keyword>
<accession>A0A844YIW2</accession>
<feature type="chain" id="PRO_5032861490" description="Lipoprotein" evidence="1">
    <location>
        <begin position="19"/>
        <end position="518"/>
    </location>
</feature>
<comment type="caution">
    <text evidence="2">The sequence shown here is derived from an EMBL/GenBank/DDBJ whole genome shotgun (WGS) entry which is preliminary data.</text>
</comment>